<sequence length="56" mass="6476">MKNISKCMQVTRLLRKCKAYVKFTPVQVQCRHKEPTKTISDVHICISNLIQLSSNN</sequence>
<dbReference type="EMBL" id="GBXM01072311">
    <property type="protein sequence ID" value="JAH36266.1"/>
    <property type="molecule type" value="Transcribed_RNA"/>
</dbReference>
<accession>A0A0E9S4T4</accession>
<proteinExistence type="predicted"/>
<name>A0A0E9S4T4_ANGAN</name>
<reference evidence="1" key="2">
    <citation type="journal article" date="2015" name="Fish Shellfish Immunol.">
        <title>Early steps in the European eel (Anguilla anguilla)-Vibrio vulnificus interaction in the gills: Role of the RtxA13 toxin.</title>
        <authorList>
            <person name="Callol A."/>
            <person name="Pajuelo D."/>
            <person name="Ebbesson L."/>
            <person name="Teles M."/>
            <person name="MacKenzie S."/>
            <person name="Amaro C."/>
        </authorList>
    </citation>
    <scope>NUCLEOTIDE SEQUENCE</scope>
</reference>
<evidence type="ECO:0000313" key="1">
    <source>
        <dbReference type="EMBL" id="JAH36266.1"/>
    </source>
</evidence>
<reference evidence="1" key="1">
    <citation type="submission" date="2014-11" db="EMBL/GenBank/DDBJ databases">
        <authorList>
            <person name="Amaro Gonzalez C."/>
        </authorList>
    </citation>
    <scope>NUCLEOTIDE SEQUENCE</scope>
</reference>
<protein>
    <submittedName>
        <fullName evidence="1">Uncharacterized protein</fullName>
    </submittedName>
</protein>
<organism evidence="1">
    <name type="scientific">Anguilla anguilla</name>
    <name type="common">European freshwater eel</name>
    <name type="synonym">Muraena anguilla</name>
    <dbReference type="NCBI Taxonomy" id="7936"/>
    <lineage>
        <taxon>Eukaryota</taxon>
        <taxon>Metazoa</taxon>
        <taxon>Chordata</taxon>
        <taxon>Craniata</taxon>
        <taxon>Vertebrata</taxon>
        <taxon>Euteleostomi</taxon>
        <taxon>Actinopterygii</taxon>
        <taxon>Neopterygii</taxon>
        <taxon>Teleostei</taxon>
        <taxon>Anguilliformes</taxon>
        <taxon>Anguillidae</taxon>
        <taxon>Anguilla</taxon>
    </lineage>
</organism>
<dbReference type="AlphaFoldDB" id="A0A0E9S4T4"/>